<dbReference type="PANTHER" id="PTHR10509">
    <property type="entry name" value="O-METHYLTRANSFERASE-RELATED"/>
    <property type="match status" value="1"/>
</dbReference>
<evidence type="ECO:0000256" key="3">
    <source>
        <dbReference type="ARBA" id="ARBA00022691"/>
    </source>
</evidence>
<dbReference type="Gene3D" id="3.40.50.150">
    <property type="entry name" value="Vaccinia Virus protein VP39"/>
    <property type="match status" value="1"/>
</dbReference>
<proteinExistence type="predicted"/>
<dbReference type="InterPro" id="IPR002935">
    <property type="entry name" value="SAM_O-MeTrfase"/>
</dbReference>
<dbReference type="AlphaFoldDB" id="A0A5B8UKH4"/>
<dbReference type="PANTHER" id="PTHR10509:SF14">
    <property type="entry name" value="CAFFEOYL-COA O-METHYLTRANSFERASE 3-RELATED"/>
    <property type="match status" value="1"/>
</dbReference>
<keyword evidence="5" id="KW-1185">Reference proteome</keyword>
<dbReference type="OrthoDB" id="9799672at2"/>
<keyword evidence="3" id="KW-0949">S-adenosyl-L-methionine</keyword>
<evidence type="ECO:0000313" key="5">
    <source>
        <dbReference type="Proteomes" id="UP000321204"/>
    </source>
</evidence>
<name>A0A5B8UKH4_9BACT</name>
<dbReference type="PROSITE" id="PS51682">
    <property type="entry name" value="SAM_OMT_I"/>
    <property type="match status" value="1"/>
</dbReference>
<dbReference type="GO" id="GO:0032259">
    <property type="term" value="P:methylation"/>
    <property type="evidence" value="ECO:0007669"/>
    <property type="project" value="UniProtKB-KW"/>
</dbReference>
<dbReference type="Pfam" id="PF01596">
    <property type="entry name" value="Methyltransf_3"/>
    <property type="match status" value="1"/>
</dbReference>
<dbReference type="InterPro" id="IPR050362">
    <property type="entry name" value="Cation-dep_OMT"/>
</dbReference>
<evidence type="ECO:0000256" key="2">
    <source>
        <dbReference type="ARBA" id="ARBA00022679"/>
    </source>
</evidence>
<evidence type="ECO:0000313" key="4">
    <source>
        <dbReference type="EMBL" id="QEC56515.1"/>
    </source>
</evidence>
<dbReference type="CDD" id="cd02440">
    <property type="entry name" value="AdoMet_MTases"/>
    <property type="match status" value="1"/>
</dbReference>
<dbReference type="InterPro" id="IPR029063">
    <property type="entry name" value="SAM-dependent_MTases_sf"/>
</dbReference>
<keyword evidence="2 4" id="KW-0808">Transferase</keyword>
<keyword evidence="1 4" id="KW-0489">Methyltransferase</keyword>
<accession>A0A5B8UKH4</accession>
<dbReference type="GO" id="GO:0008757">
    <property type="term" value="F:S-adenosylmethionine-dependent methyltransferase activity"/>
    <property type="evidence" value="ECO:0007669"/>
    <property type="project" value="TreeGrafter"/>
</dbReference>
<dbReference type="EMBL" id="CP042433">
    <property type="protein sequence ID" value="QEC56515.1"/>
    <property type="molecule type" value="Genomic_DNA"/>
</dbReference>
<evidence type="ECO:0000256" key="1">
    <source>
        <dbReference type="ARBA" id="ARBA00022603"/>
    </source>
</evidence>
<gene>
    <name evidence="4" type="ORF">FSB75_11620</name>
</gene>
<protein>
    <submittedName>
        <fullName evidence="4">O-methyltransferase</fullName>
    </submittedName>
</protein>
<dbReference type="SUPFAM" id="SSF53335">
    <property type="entry name" value="S-adenosyl-L-methionine-dependent methyltransferases"/>
    <property type="match status" value="1"/>
</dbReference>
<sequence length="214" mass="24145">MDIVHPQAQAYAEKYTSPEDALLHEVAQYTYTQHAHSHMLSGHLQGKFLEMISCMIKPQRILEIGTFTGYSALCLAKGLQPGGKLHTVELREDDAARAQEYFRRSSYAGQIILHIGNALEIVGELDEAWDLVFIDADKENYTAYFNLVFPFVKPGGFILADNVLFHGQVLEAEIKGKNAKAIQAFNDEVAKRIDAERMLLPLRDGIFLIRKLHE</sequence>
<organism evidence="4 5">
    <name type="scientific">Flavisolibacter ginsenosidimutans</name>
    <dbReference type="NCBI Taxonomy" id="661481"/>
    <lineage>
        <taxon>Bacteria</taxon>
        <taxon>Pseudomonadati</taxon>
        <taxon>Bacteroidota</taxon>
        <taxon>Chitinophagia</taxon>
        <taxon>Chitinophagales</taxon>
        <taxon>Chitinophagaceae</taxon>
        <taxon>Flavisolibacter</taxon>
    </lineage>
</organism>
<reference evidence="4 5" key="1">
    <citation type="journal article" date="2015" name="Int. J. Syst. Evol. Microbiol.">
        <title>Flavisolibacter ginsenosidimutans sp. nov., with ginsenoside-converting activity isolated from soil used for cultivating ginseng.</title>
        <authorList>
            <person name="Zhao Y."/>
            <person name="Liu Q."/>
            <person name="Kang M.S."/>
            <person name="Jin F."/>
            <person name="Yu H."/>
            <person name="Im W.T."/>
        </authorList>
    </citation>
    <scope>NUCLEOTIDE SEQUENCE [LARGE SCALE GENOMIC DNA]</scope>
    <source>
        <strain evidence="4 5">Gsoil 636</strain>
    </source>
</reference>
<dbReference type="KEGG" id="fgg:FSB75_11620"/>
<dbReference type="RefSeq" id="WP_146787399.1">
    <property type="nucleotide sequence ID" value="NZ_BAABIO010000001.1"/>
</dbReference>
<dbReference type="GO" id="GO:0008171">
    <property type="term" value="F:O-methyltransferase activity"/>
    <property type="evidence" value="ECO:0007669"/>
    <property type="project" value="InterPro"/>
</dbReference>
<dbReference type="Proteomes" id="UP000321204">
    <property type="component" value="Chromosome"/>
</dbReference>